<feature type="compositionally biased region" description="Basic residues" evidence="2">
    <location>
        <begin position="16"/>
        <end position="26"/>
    </location>
</feature>
<organism evidence="3 4">
    <name type="scientific">Euplotes crassus</name>
    <dbReference type="NCBI Taxonomy" id="5936"/>
    <lineage>
        <taxon>Eukaryota</taxon>
        <taxon>Sar</taxon>
        <taxon>Alveolata</taxon>
        <taxon>Ciliophora</taxon>
        <taxon>Intramacronucleata</taxon>
        <taxon>Spirotrichea</taxon>
        <taxon>Hypotrichia</taxon>
        <taxon>Euplotida</taxon>
        <taxon>Euplotidae</taxon>
        <taxon>Moneuplotes</taxon>
    </lineage>
</organism>
<feature type="region of interest" description="Disordered" evidence="2">
    <location>
        <begin position="241"/>
        <end position="294"/>
    </location>
</feature>
<feature type="compositionally biased region" description="Basic and acidic residues" evidence="2">
    <location>
        <begin position="159"/>
        <end position="170"/>
    </location>
</feature>
<proteinExistence type="predicted"/>
<feature type="compositionally biased region" description="Basic and acidic residues" evidence="2">
    <location>
        <begin position="195"/>
        <end position="212"/>
    </location>
</feature>
<feature type="region of interest" description="Disordered" evidence="2">
    <location>
        <begin position="144"/>
        <end position="212"/>
    </location>
</feature>
<feature type="coiled-coil region" evidence="1">
    <location>
        <begin position="395"/>
        <end position="429"/>
    </location>
</feature>
<keyword evidence="1" id="KW-0175">Coiled coil</keyword>
<evidence type="ECO:0000313" key="4">
    <source>
        <dbReference type="Proteomes" id="UP001295684"/>
    </source>
</evidence>
<evidence type="ECO:0000256" key="2">
    <source>
        <dbReference type="SAM" id="MobiDB-lite"/>
    </source>
</evidence>
<feature type="region of interest" description="Disordered" evidence="2">
    <location>
        <begin position="76"/>
        <end position="95"/>
    </location>
</feature>
<keyword evidence="4" id="KW-1185">Reference proteome</keyword>
<gene>
    <name evidence="3" type="ORF">ECRASSUSDP1_LOCUS5832</name>
</gene>
<evidence type="ECO:0000313" key="3">
    <source>
        <dbReference type="EMBL" id="CAI2364489.1"/>
    </source>
</evidence>
<feature type="compositionally biased region" description="Basic residues" evidence="2">
    <location>
        <begin position="76"/>
        <end position="94"/>
    </location>
</feature>
<reference evidence="3" key="1">
    <citation type="submission" date="2023-07" db="EMBL/GenBank/DDBJ databases">
        <authorList>
            <consortium name="AG Swart"/>
            <person name="Singh M."/>
            <person name="Singh A."/>
            <person name="Seah K."/>
            <person name="Emmerich C."/>
        </authorList>
    </citation>
    <scope>NUCLEOTIDE SEQUENCE</scope>
    <source>
        <strain evidence="3">DP1</strain>
    </source>
</reference>
<accession>A0AAD1UFN3</accession>
<dbReference type="EMBL" id="CAMPGE010005642">
    <property type="protein sequence ID" value="CAI2364489.1"/>
    <property type="molecule type" value="Genomic_DNA"/>
</dbReference>
<name>A0AAD1UFN3_EUPCR</name>
<feature type="compositionally biased region" description="Acidic residues" evidence="2">
    <location>
        <begin position="144"/>
        <end position="156"/>
    </location>
</feature>
<sequence length="488" mass="56880">MSAHAKPLSYTPTAKQVKKYPHRSKERRSSGFNTSEKQPLKKLYRNYSQYINNSSIKRRKNLLSEGKKTCIKYIKKGKKGHSSVRKGMRGSYHRKSNEYESTVALTSHGKKPRLAQSYIKSPNAMSTEYSQGLSHSLMKRSISDDEEIPNELDETASFDTKEEVKRESSRNKMRKPYSREEDYLVSGRKCTPQNEETKETQSRVKEEHHDQRYSSLMAALDQSNSAMASFQVKKSSVAKTRSSVFKKQLKSSDRSPSRVTSWLGMKDKARRNKASRSPSLLNSRAKMSPSRELEEDKYIDKADKILVQQKGHINNLKWAKEEIIDEITEIQQLNHEEKVRIRIILERQQKITKNIEKENRIKENYIKAVQSIAASVDEENSRKRTLEQKYFTPIIANLESNAQDLITRIAEEREEIETIRQKIQDVNRFVKNKGDELEDCIIEACEIQHNLSQDIKRLKQVEKRRKIDVRDMKFEMSKAFKNKHISNV</sequence>
<dbReference type="AlphaFoldDB" id="A0AAD1UFN3"/>
<feature type="region of interest" description="Disordered" evidence="2">
    <location>
        <begin position="1"/>
        <end position="39"/>
    </location>
</feature>
<comment type="caution">
    <text evidence="3">The sequence shown here is derived from an EMBL/GenBank/DDBJ whole genome shotgun (WGS) entry which is preliminary data.</text>
</comment>
<evidence type="ECO:0000256" key="1">
    <source>
        <dbReference type="SAM" id="Coils"/>
    </source>
</evidence>
<protein>
    <submittedName>
        <fullName evidence="3">Uncharacterized protein</fullName>
    </submittedName>
</protein>
<dbReference type="Proteomes" id="UP001295684">
    <property type="component" value="Unassembled WGS sequence"/>
</dbReference>